<evidence type="ECO:0000313" key="6">
    <source>
        <dbReference type="EMBL" id="SIN69330.1"/>
    </source>
</evidence>
<dbReference type="STRING" id="226505.SAMN05444394_0807"/>
<dbReference type="PANTHER" id="PTHR43719">
    <property type="entry name" value="TWO-COMPONENT HISTIDINE KINASE"/>
    <property type="match status" value="1"/>
</dbReference>
<dbReference type="GO" id="GO:0000160">
    <property type="term" value="P:phosphorelay signal transduction system"/>
    <property type="evidence" value="ECO:0007669"/>
    <property type="project" value="InterPro"/>
</dbReference>
<dbReference type="SUPFAM" id="SSF52172">
    <property type="entry name" value="CheY-like"/>
    <property type="match status" value="1"/>
</dbReference>
<gene>
    <name evidence="6" type="ORF">SAMN05444394_0807</name>
</gene>
<dbReference type="Gene3D" id="1.20.120.160">
    <property type="entry name" value="HPT domain"/>
    <property type="match status" value="1"/>
</dbReference>
<proteinExistence type="predicted"/>
<keyword evidence="7" id="KW-1185">Reference proteome</keyword>
<dbReference type="SUPFAM" id="SSF47226">
    <property type="entry name" value="Histidine-containing phosphotransfer domain, HPT domain"/>
    <property type="match status" value="1"/>
</dbReference>
<feature type="domain" description="HPt" evidence="5">
    <location>
        <begin position="155"/>
        <end position="248"/>
    </location>
</feature>
<evidence type="ECO:0000259" key="4">
    <source>
        <dbReference type="PROSITE" id="PS50110"/>
    </source>
</evidence>
<name>A0A1N6DEU5_9BACT</name>
<evidence type="ECO:0000256" key="3">
    <source>
        <dbReference type="PROSITE-ProRule" id="PRU00169"/>
    </source>
</evidence>
<dbReference type="CDD" id="cd17546">
    <property type="entry name" value="REC_hyHK_CKI1_RcsC-like"/>
    <property type="match status" value="1"/>
</dbReference>
<dbReference type="SMART" id="SM00448">
    <property type="entry name" value="REC"/>
    <property type="match status" value="1"/>
</dbReference>
<dbReference type="Proteomes" id="UP000185221">
    <property type="component" value="Unassembled WGS sequence"/>
</dbReference>
<dbReference type="InterPro" id="IPR036641">
    <property type="entry name" value="HPT_dom_sf"/>
</dbReference>
<feature type="modified residue" description="Phosphohistidine" evidence="2">
    <location>
        <position position="194"/>
    </location>
</feature>
<dbReference type="InterPro" id="IPR011006">
    <property type="entry name" value="CheY-like_superfamily"/>
</dbReference>
<dbReference type="AlphaFoldDB" id="A0A1N6DEU5"/>
<evidence type="ECO:0000256" key="2">
    <source>
        <dbReference type="PROSITE-ProRule" id="PRU00110"/>
    </source>
</evidence>
<dbReference type="Gene3D" id="3.40.50.2300">
    <property type="match status" value="1"/>
</dbReference>
<feature type="modified residue" description="4-aspartylphosphate" evidence="3">
    <location>
        <position position="53"/>
    </location>
</feature>
<dbReference type="Pfam" id="PF00072">
    <property type="entry name" value="Response_reg"/>
    <property type="match status" value="1"/>
</dbReference>
<dbReference type="PROSITE" id="PS50894">
    <property type="entry name" value="HPT"/>
    <property type="match status" value="1"/>
</dbReference>
<dbReference type="OrthoDB" id="9796457at2"/>
<dbReference type="PROSITE" id="PS50110">
    <property type="entry name" value="RESPONSE_REGULATORY"/>
    <property type="match status" value="1"/>
</dbReference>
<keyword evidence="1 3" id="KW-0597">Phosphoprotein</keyword>
<organism evidence="6 7">
    <name type="scientific">Algoriphagus halophilus</name>
    <dbReference type="NCBI Taxonomy" id="226505"/>
    <lineage>
        <taxon>Bacteria</taxon>
        <taxon>Pseudomonadati</taxon>
        <taxon>Bacteroidota</taxon>
        <taxon>Cytophagia</taxon>
        <taxon>Cytophagales</taxon>
        <taxon>Cyclobacteriaceae</taxon>
        <taxon>Algoriphagus</taxon>
    </lineage>
</organism>
<evidence type="ECO:0000259" key="5">
    <source>
        <dbReference type="PROSITE" id="PS50894"/>
    </source>
</evidence>
<dbReference type="Pfam" id="PF01627">
    <property type="entry name" value="Hpt"/>
    <property type="match status" value="1"/>
</dbReference>
<dbReference type="InterPro" id="IPR001789">
    <property type="entry name" value="Sig_transdc_resp-reg_receiver"/>
</dbReference>
<feature type="domain" description="Response regulatory" evidence="4">
    <location>
        <begin position="5"/>
        <end position="119"/>
    </location>
</feature>
<dbReference type="RefSeq" id="WP_074225107.1">
    <property type="nucleotide sequence ID" value="NZ_FSRC01000001.1"/>
</dbReference>
<dbReference type="InterPro" id="IPR050956">
    <property type="entry name" value="2C_system_His_kinase"/>
</dbReference>
<evidence type="ECO:0000313" key="7">
    <source>
        <dbReference type="Proteomes" id="UP000185221"/>
    </source>
</evidence>
<dbReference type="EMBL" id="FSRC01000001">
    <property type="protein sequence ID" value="SIN69330.1"/>
    <property type="molecule type" value="Genomic_DNA"/>
</dbReference>
<accession>A0A1N6DEU5</accession>
<dbReference type="PANTHER" id="PTHR43719:SF28">
    <property type="entry name" value="PEROXIDE STRESS-ACTIVATED HISTIDINE KINASE MAK1-RELATED"/>
    <property type="match status" value="1"/>
</dbReference>
<reference evidence="7" key="1">
    <citation type="submission" date="2016-11" db="EMBL/GenBank/DDBJ databases">
        <authorList>
            <person name="Varghese N."/>
            <person name="Submissions S."/>
        </authorList>
    </citation>
    <scope>NUCLEOTIDE SEQUENCE [LARGE SCALE GENOMIC DNA]</scope>
    <source>
        <strain evidence="7">DSM 15292</strain>
    </source>
</reference>
<dbReference type="InterPro" id="IPR008207">
    <property type="entry name" value="Sig_transdc_His_kin_Hpt_dom"/>
</dbReference>
<dbReference type="GO" id="GO:0004672">
    <property type="term" value="F:protein kinase activity"/>
    <property type="evidence" value="ECO:0007669"/>
    <property type="project" value="UniProtKB-ARBA"/>
</dbReference>
<protein>
    <submittedName>
        <fullName evidence="6">Hpt domain-containing protein</fullName>
    </submittedName>
</protein>
<evidence type="ECO:0000256" key="1">
    <source>
        <dbReference type="ARBA" id="ARBA00022553"/>
    </source>
</evidence>
<sequence>MKSKRVLIVDDNDLNRKLFENLIGQLCCFKSVKNGLEALDILKVENFDLILMDIQMPQMDGMTAMKQIKVSKLSESPIIAVTAFAELEDKNNFLDQGFDDFIVKPIRPREFIESIKDALNRNPSPSNTKDEPIAETLSDLVLDVKVVKQLMKYNSTEIIKNVYLDFLNECEKLVEESQNSFSTSDLQAIEDHLHIIKGNSGTLGANKIFKLSQKGELLAKNSNWGETKKILQQLQNEILIFREYLNEETIFES</sequence>